<feature type="compositionally biased region" description="Basic and acidic residues" evidence="1">
    <location>
        <begin position="252"/>
        <end position="263"/>
    </location>
</feature>
<evidence type="ECO:0000259" key="2">
    <source>
        <dbReference type="Pfam" id="PF14309"/>
    </source>
</evidence>
<accession>A0A218WF21</accession>
<sequence>MGLDREGSKGGGYVGGFFHLFDWKAKSRKKLFSSKSEIPEHSKQGKKNDGNLPTTRVYLDQMDEDDSGMWPNSRGNTDYSCASSVTDEDGCGSRGPSVVARLMGLDSMPATYSSEPYSTPFFDTQSLRDAEYSRRRNVEYSQNYHEMLHSGDLIVKTGDSFRNHVESKPQSIVNRPIEKFQTEVIPPKSAKTIPITQHKLLSPIKCPGFVPSRNAAHIMEAAAKIIESAPQATSLKGKMALQGVSSSTGQLRVRDLKEREETVPKAPLGGPSPVPLRGRDLKEKVEAAQKAALRLPEASRRQADSDSAAARYLRGHALSKSFIGGAGPSSSFRASADKEESSYGSKNNGRSISLAIQAKVNIQKREGLTSGERSQSMAHPIEQNENKMSQPCRTQPRPQKNMHKKSSNHTVSGALRQNNQKQNCQIDKEKLPSKSVVSNTQSRKVLQKPVSKPVGSTKTGSRKLEVLDGDKEVFQSNMRNFPRKKRSIDGGFQLEKNKVAPDDLSADKNKKPVRTSSVIQKHFCNAEDSRKKGMDVVSFTFTAPLTRSMMGSESPNLGHFSENRSKRVLSESDNLKLSSLGYNVLGVGGDALSKLLEQKLQELTYEVGSSSSCNASASLDSVSSSASVFQDSGPTPDTITSKPRLNAKREHNVLLGNSSGYENRANIFDHPPRKLKHEFQGPGYMEVDPVIDAKQLLDSRHPSPVSVLEPSFVTESCFSSDSMDTDWTEGNKQSVSQAAELLGPSPLRRFHPFEADMELSDSASSLSSSVTVTQKNATPDVLSEFSKPTEWELEYIKEILCNIELMFRDLSLGRADGIINPHLFEQLEARKGLIGTDDVDSRLKRKSLFDCVSECLELRFRRFVGGGCQSWEQGLVLVRRKERLAEDVYREILGWKGLADFMVDDLVDRDMSTQYGKWLDFEPDVFELGVEIEDSILNSLIDEAITAIKQL</sequence>
<feature type="region of interest" description="Disordered" evidence="1">
    <location>
        <begin position="365"/>
        <end position="461"/>
    </location>
</feature>
<protein>
    <submittedName>
        <fullName evidence="4">Uncharacterized protein</fullName>
    </submittedName>
</protein>
<evidence type="ECO:0000259" key="3">
    <source>
        <dbReference type="Pfam" id="PF14383"/>
    </source>
</evidence>
<evidence type="ECO:0000313" key="5">
    <source>
        <dbReference type="Proteomes" id="UP000197138"/>
    </source>
</evidence>
<feature type="compositionally biased region" description="Basic and acidic residues" evidence="1">
    <location>
        <begin position="37"/>
        <end position="49"/>
    </location>
</feature>
<dbReference type="PANTHER" id="PTHR21726:SF29">
    <property type="entry name" value="EXPRESSED PROTEIN"/>
    <property type="match status" value="1"/>
</dbReference>
<dbReference type="InterPro" id="IPR032795">
    <property type="entry name" value="DUF3741-assoc"/>
</dbReference>
<dbReference type="InterPro" id="IPR025486">
    <property type="entry name" value="DUF4378"/>
</dbReference>
<feature type="region of interest" description="Disordered" evidence="1">
    <location>
        <begin position="323"/>
        <end position="348"/>
    </location>
</feature>
<feature type="compositionally biased region" description="Polar residues" evidence="1">
    <location>
        <begin position="386"/>
        <end position="398"/>
    </location>
</feature>
<comment type="caution">
    <text evidence="4">The sequence shown here is derived from an EMBL/GenBank/DDBJ whole genome shotgun (WGS) entry which is preliminary data.</text>
</comment>
<gene>
    <name evidence="4" type="ORF">CDL15_Pgr011270</name>
</gene>
<dbReference type="EMBL" id="MTKT01004486">
    <property type="protein sequence ID" value="OWM71143.1"/>
    <property type="molecule type" value="Genomic_DNA"/>
</dbReference>
<feature type="domain" description="DUF4378" evidence="2">
    <location>
        <begin position="792"/>
        <end position="943"/>
    </location>
</feature>
<feature type="region of interest" description="Disordered" evidence="1">
    <location>
        <begin position="250"/>
        <end position="278"/>
    </location>
</feature>
<evidence type="ECO:0000313" key="4">
    <source>
        <dbReference type="EMBL" id="OWM71143.1"/>
    </source>
</evidence>
<dbReference type="PANTHER" id="PTHR21726">
    <property type="entry name" value="PHOSPHATIDYLINOSITOL N-ACETYLGLUCOSAMINYLTRANSFERASE SUBUNIT P DOWN SYNDROME CRITICAL REGION PROTEIN 5 -RELATED"/>
    <property type="match status" value="1"/>
</dbReference>
<evidence type="ECO:0000256" key="1">
    <source>
        <dbReference type="SAM" id="MobiDB-lite"/>
    </source>
</evidence>
<organism evidence="4 5">
    <name type="scientific">Punica granatum</name>
    <name type="common">Pomegranate</name>
    <dbReference type="NCBI Taxonomy" id="22663"/>
    <lineage>
        <taxon>Eukaryota</taxon>
        <taxon>Viridiplantae</taxon>
        <taxon>Streptophyta</taxon>
        <taxon>Embryophyta</taxon>
        <taxon>Tracheophyta</taxon>
        <taxon>Spermatophyta</taxon>
        <taxon>Magnoliopsida</taxon>
        <taxon>eudicotyledons</taxon>
        <taxon>Gunneridae</taxon>
        <taxon>Pentapetalae</taxon>
        <taxon>rosids</taxon>
        <taxon>malvids</taxon>
        <taxon>Myrtales</taxon>
        <taxon>Lythraceae</taxon>
        <taxon>Punica</taxon>
    </lineage>
</organism>
<name>A0A218WF21_PUNGR</name>
<feature type="domain" description="DUF3741" evidence="3">
    <location>
        <begin position="83"/>
        <end position="114"/>
    </location>
</feature>
<reference evidence="5" key="1">
    <citation type="journal article" date="2017" name="Plant J.">
        <title>The pomegranate (Punica granatum L.) genome and the genomics of punicalagin biosynthesis.</title>
        <authorList>
            <person name="Qin G."/>
            <person name="Xu C."/>
            <person name="Ming R."/>
            <person name="Tang H."/>
            <person name="Guyot R."/>
            <person name="Kramer E.M."/>
            <person name="Hu Y."/>
            <person name="Yi X."/>
            <person name="Qi Y."/>
            <person name="Xu X."/>
            <person name="Gao Z."/>
            <person name="Pan H."/>
            <person name="Jian J."/>
            <person name="Tian Y."/>
            <person name="Yue Z."/>
            <person name="Xu Y."/>
        </authorList>
    </citation>
    <scope>NUCLEOTIDE SEQUENCE [LARGE SCALE GENOMIC DNA]</scope>
    <source>
        <strain evidence="5">cv. Dabenzi</strain>
    </source>
</reference>
<dbReference type="Pfam" id="PF14309">
    <property type="entry name" value="DUF4378"/>
    <property type="match status" value="1"/>
</dbReference>
<feature type="compositionally biased region" description="Polar residues" evidence="1">
    <location>
        <begin position="435"/>
        <end position="444"/>
    </location>
</feature>
<dbReference type="Proteomes" id="UP000197138">
    <property type="component" value="Unassembled WGS sequence"/>
</dbReference>
<feature type="region of interest" description="Disordered" evidence="1">
    <location>
        <begin position="34"/>
        <end position="55"/>
    </location>
</feature>
<proteinExistence type="predicted"/>
<dbReference type="AlphaFoldDB" id="A0A218WF21"/>
<dbReference type="Pfam" id="PF14383">
    <property type="entry name" value="VARLMGL"/>
    <property type="match status" value="1"/>
</dbReference>
<feature type="compositionally biased region" description="Polar residues" evidence="1">
    <location>
        <begin position="408"/>
        <end position="425"/>
    </location>
</feature>